<dbReference type="KEGG" id="gfe:Gferi_05645"/>
<evidence type="ECO:0000313" key="6">
    <source>
        <dbReference type="Proteomes" id="UP000095743"/>
    </source>
</evidence>
<evidence type="ECO:0000259" key="4">
    <source>
        <dbReference type="PROSITE" id="PS50110"/>
    </source>
</evidence>
<dbReference type="OrthoDB" id="1684633at2"/>
<dbReference type="InterPro" id="IPR052048">
    <property type="entry name" value="ST_Response_Regulator"/>
</dbReference>
<evidence type="ECO:0000256" key="2">
    <source>
        <dbReference type="ARBA" id="ARBA00024867"/>
    </source>
</evidence>
<organism evidence="5 6">
    <name type="scientific">Geosporobacter ferrireducens</name>
    <dbReference type="NCBI Taxonomy" id="1424294"/>
    <lineage>
        <taxon>Bacteria</taxon>
        <taxon>Bacillati</taxon>
        <taxon>Bacillota</taxon>
        <taxon>Clostridia</taxon>
        <taxon>Peptostreptococcales</taxon>
        <taxon>Thermotaleaceae</taxon>
        <taxon>Geosporobacter</taxon>
    </lineage>
</organism>
<evidence type="ECO:0000256" key="1">
    <source>
        <dbReference type="ARBA" id="ARBA00018672"/>
    </source>
</evidence>
<name>A0A1D8GDU8_9FIRM</name>
<dbReference type="InterPro" id="IPR001789">
    <property type="entry name" value="Sig_transdc_resp-reg_receiver"/>
</dbReference>
<dbReference type="AlphaFoldDB" id="A0A1D8GDU8"/>
<gene>
    <name evidence="5" type="ORF">Gferi_05645</name>
</gene>
<dbReference type="Gene3D" id="3.40.50.2300">
    <property type="match status" value="1"/>
</dbReference>
<dbReference type="PROSITE" id="PS50110">
    <property type="entry name" value="RESPONSE_REGULATORY"/>
    <property type="match status" value="1"/>
</dbReference>
<keyword evidence="5" id="KW-0808">Transferase</keyword>
<dbReference type="GO" id="GO:0016301">
    <property type="term" value="F:kinase activity"/>
    <property type="evidence" value="ECO:0007669"/>
    <property type="project" value="UniProtKB-KW"/>
</dbReference>
<evidence type="ECO:0000313" key="5">
    <source>
        <dbReference type="EMBL" id="AOT69085.1"/>
    </source>
</evidence>
<dbReference type="PANTHER" id="PTHR43228:SF8">
    <property type="entry name" value="TRANSCRIPTIONAL REGULATORY PROTEIN GLNL"/>
    <property type="match status" value="1"/>
</dbReference>
<dbReference type="PANTHER" id="PTHR43228">
    <property type="entry name" value="TWO-COMPONENT RESPONSE REGULATOR"/>
    <property type="match status" value="1"/>
</dbReference>
<accession>A0A1D8GDU8</accession>
<dbReference type="GO" id="GO:0000160">
    <property type="term" value="P:phosphorelay signal transduction system"/>
    <property type="evidence" value="ECO:0007669"/>
    <property type="project" value="InterPro"/>
</dbReference>
<evidence type="ECO:0000256" key="3">
    <source>
        <dbReference type="PROSITE-ProRule" id="PRU00169"/>
    </source>
</evidence>
<protein>
    <recommendedName>
        <fullName evidence="1">Stage 0 sporulation protein A homolog</fullName>
    </recommendedName>
</protein>
<sequence>MQYNFYIVDDDRSIRQILKNIICQYNLGDVIGEADHGITAVHDIPILNPHIVLVDLLLPVMDGIAIVSELKASNSKAHFIMISQVTAKEMVSKAYTNGIEFFINKPINVIEVLSVINKVKEKMKMQEVIQSFEKAMQGINMLKGLTAHQESTGYSDKDKIKKILSQLGIIGEAGSNDIVELLLMLMETDENSRNHMLNQKMSELYNRLNLRYVHQYEITSNTAAIEQRIRRAINKALSNIANLGIEDYGNELFTRFSNTIFDFGEIRKQMDFIRGKTAYGGKISVKKFLEGIFVILKNE</sequence>
<dbReference type="InterPro" id="IPR011006">
    <property type="entry name" value="CheY-like_superfamily"/>
</dbReference>
<feature type="modified residue" description="4-aspartylphosphate" evidence="3">
    <location>
        <position position="55"/>
    </location>
</feature>
<comment type="function">
    <text evidence="2">May play the central regulatory role in sporulation. It may be an element of the effector pathway responsible for the activation of sporulation genes in response to nutritional stress. Spo0A may act in concert with spo0H (a sigma factor) to control the expression of some genes that are critical to the sporulation process.</text>
</comment>
<dbReference type="EMBL" id="CP017269">
    <property type="protein sequence ID" value="AOT69085.1"/>
    <property type="molecule type" value="Genomic_DNA"/>
</dbReference>
<proteinExistence type="predicted"/>
<reference evidence="5 6" key="1">
    <citation type="submission" date="2016-09" db="EMBL/GenBank/DDBJ databases">
        <title>Genomic analysis reveals versatility of anaerobic energy metabolism of Geosporobacter ferrireducens IRF9 of phylum Firmicutes.</title>
        <authorList>
            <person name="Kim S.-J."/>
        </authorList>
    </citation>
    <scope>NUCLEOTIDE SEQUENCE [LARGE SCALE GENOMIC DNA]</scope>
    <source>
        <strain evidence="5 6">IRF9</strain>
    </source>
</reference>
<dbReference type="SMART" id="SM00448">
    <property type="entry name" value="REC"/>
    <property type="match status" value="1"/>
</dbReference>
<dbReference type="InterPro" id="IPR013972">
    <property type="entry name" value="YcbB"/>
</dbReference>
<dbReference type="STRING" id="1424294.Gferi_05645"/>
<dbReference type="SUPFAM" id="SSF52172">
    <property type="entry name" value="CheY-like"/>
    <property type="match status" value="1"/>
</dbReference>
<feature type="domain" description="Response regulatory" evidence="4">
    <location>
        <begin position="4"/>
        <end position="120"/>
    </location>
</feature>
<keyword evidence="6" id="KW-1185">Reference proteome</keyword>
<keyword evidence="3" id="KW-0597">Phosphoprotein</keyword>
<dbReference type="Pfam" id="PF08664">
    <property type="entry name" value="YcbB"/>
    <property type="match status" value="1"/>
</dbReference>
<dbReference type="Proteomes" id="UP000095743">
    <property type="component" value="Chromosome"/>
</dbReference>
<dbReference type="RefSeq" id="WP_069974651.1">
    <property type="nucleotide sequence ID" value="NZ_CP017269.1"/>
</dbReference>
<dbReference type="Pfam" id="PF00072">
    <property type="entry name" value="Response_reg"/>
    <property type="match status" value="1"/>
</dbReference>
<keyword evidence="5" id="KW-0418">Kinase</keyword>